<dbReference type="InterPro" id="IPR000210">
    <property type="entry name" value="BTB/POZ_dom"/>
</dbReference>
<reference evidence="2" key="1">
    <citation type="submission" date="2021-01" db="EMBL/GenBank/DDBJ databases">
        <authorList>
            <person name="Kaushik A."/>
        </authorList>
    </citation>
    <scope>NUCLEOTIDE SEQUENCE</scope>
    <source>
        <strain evidence="2">AG2-2IIIB</strain>
    </source>
</reference>
<proteinExistence type="predicted"/>
<dbReference type="InterPro" id="IPR011333">
    <property type="entry name" value="SKP1/BTB/POZ_sf"/>
</dbReference>
<accession>A0A8H3D4Z5</accession>
<dbReference type="Pfam" id="PF00651">
    <property type="entry name" value="BTB"/>
    <property type="match status" value="1"/>
</dbReference>
<evidence type="ECO:0000313" key="3">
    <source>
        <dbReference type="Proteomes" id="UP000663843"/>
    </source>
</evidence>
<dbReference type="Gene3D" id="3.30.710.10">
    <property type="entry name" value="Potassium Channel Kv1.1, Chain A"/>
    <property type="match status" value="1"/>
</dbReference>
<gene>
    <name evidence="2" type="ORF">RDB_LOCUS151683</name>
</gene>
<sequence length="332" mass="37041">MTHKNPPPTDRQGFTEGDLTIQSADGVNFKVRSSILYEASPVLSNLFKGRNNDDIVQLSETAEVLALMFTFIYPRPTPIINSMDLMNEAVRVANIYQLDSMKARLREQLVLPDSPVSVHTNPFGALCVAATHGFTREAELAAQNASKQCNFGQGEDLAKLVNATQNPATAQLVKLTGIPLVKTRILVDILFRFERAPMKLKNVDALVCPNCRGAYRNYVRQSSPEWQARWALWMFDELKDRPVSEWESYFGALNIRKAFRQPHLSLDVYLYTKGLEYRTCTCIEVIGSSANTAALKSWLGRVHKHLITLLAPVAELEAAESKGAGEVQIDAK</sequence>
<evidence type="ECO:0000313" key="2">
    <source>
        <dbReference type="EMBL" id="CAE6510198.1"/>
    </source>
</evidence>
<feature type="domain" description="BTB" evidence="1">
    <location>
        <begin position="17"/>
        <end position="81"/>
    </location>
</feature>
<organism evidence="2 3">
    <name type="scientific">Rhizoctonia solani</name>
    <dbReference type="NCBI Taxonomy" id="456999"/>
    <lineage>
        <taxon>Eukaryota</taxon>
        <taxon>Fungi</taxon>
        <taxon>Dikarya</taxon>
        <taxon>Basidiomycota</taxon>
        <taxon>Agaricomycotina</taxon>
        <taxon>Agaricomycetes</taxon>
        <taxon>Cantharellales</taxon>
        <taxon>Ceratobasidiaceae</taxon>
        <taxon>Rhizoctonia</taxon>
    </lineage>
</organism>
<dbReference type="Proteomes" id="UP000663843">
    <property type="component" value="Unassembled WGS sequence"/>
</dbReference>
<name>A0A8H3D4Z5_9AGAM</name>
<dbReference type="SUPFAM" id="SSF54695">
    <property type="entry name" value="POZ domain"/>
    <property type="match status" value="1"/>
</dbReference>
<comment type="caution">
    <text evidence="2">The sequence shown here is derived from an EMBL/GenBank/DDBJ whole genome shotgun (WGS) entry which is preliminary data.</text>
</comment>
<protein>
    <recommendedName>
        <fullName evidence="1">BTB domain-containing protein</fullName>
    </recommendedName>
</protein>
<dbReference type="AlphaFoldDB" id="A0A8H3D4Z5"/>
<dbReference type="EMBL" id="CAJMWT010005835">
    <property type="protein sequence ID" value="CAE6510198.1"/>
    <property type="molecule type" value="Genomic_DNA"/>
</dbReference>
<evidence type="ECO:0000259" key="1">
    <source>
        <dbReference type="PROSITE" id="PS50097"/>
    </source>
</evidence>
<dbReference type="PROSITE" id="PS50097">
    <property type="entry name" value="BTB"/>
    <property type="match status" value="1"/>
</dbReference>